<gene>
    <name evidence="2" type="ORF">BDQ94DRAFT_180611</name>
</gene>
<evidence type="ECO:0000313" key="3">
    <source>
        <dbReference type="Proteomes" id="UP000253729"/>
    </source>
</evidence>
<dbReference type="InterPro" id="IPR033121">
    <property type="entry name" value="PEPTIDASE_A1"/>
</dbReference>
<reference evidence="2 3" key="1">
    <citation type="submission" date="2018-07" db="EMBL/GenBank/DDBJ databases">
        <title>The genomes of Aspergillus section Nigri reveals drivers in fungal speciation.</title>
        <authorList>
            <consortium name="DOE Joint Genome Institute"/>
            <person name="Vesth T.C."/>
            <person name="Nybo J."/>
            <person name="Theobald S."/>
            <person name="Brandl J."/>
            <person name="Frisvad J.C."/>
            <person name="Nielsen K.F."/>
            <person name="Lyhne E.K."/>
            <person name="Kogle M.E."/>
            <person name="Kuo A."/>
            <person name="Riley R."/>
            <person name="Clum A."/>
            <person name="Nolan M."/>
            <person name="Lipzen A."/>
            <person name="Salamov A."/>
            <person name="Henrissat B."/>
            <person name="Wiebenga A."/>
            <person name="De vries R.P."/>
            <person name="Grigoriev I.V."/>
            <person name="Mortensen U.H."/>
            <person name="Andersen M.R."/>
            <person name="Baker S.E."/>
        </authorList>
    </citation>
    <scope>NUCLEOTIDE SEQUENCE [LARGE SCALE GENOMIC DNA]</scope>
    <source>
        <strain evidence="2 3">CBS 139.54b</strain>
    </source>
</reference>
<evidence type="ECO:0000313" key="2">
    <source>
        <dbReference type="EMBL" id="RDH31232.1"/>
    </source>
</evidence>
<accession>A0A3F3PWV9</accession>
<dbReference type="SUPFAM" id="SSF50630">
    <property type="entry name" value="Acid proteases"/>
    <property type="match status" value="1"/>
</dbReference>
<dbReference type="STRING" id="1341132.A0A3F3PWV9"/>
<dbReference type="EMBL" id="KZ852056">
    <property type="protein sequence ID" value="RDH31232.1"/>
    <property type="molecule type" value="Genomic_DNA"/>
</dbReference>
<keyword evidence="3" id="KW-1185">Reference proteome</keyword>
<sequence length="348" mass="38242">MEDGFSLVVQPGQRENIFLTRLTSTSYCTVMYDTGSTDLVLPMRYCVDWGSHTLFEPAGSRTFSRISDVKLVGLTALSIARSTVTPSVSGNSPHRDVESSSAPIFQRRSEIHPWKASWGWELLHGLPMMGFLHSGRCIIAESWPEPVCPFCFVPGSEYRAELTLGGVDKSKFIGVLIWTDLNRNANILSEAYTLASTGIAGGPPALFVAGLTALGTGTAILQIPDKELTEDLYRQILPFITMIDSAGAWGAPCPLLDAVAPELTFTIGTDSQSITLPRNLLNLGEYPGQPENCQAVLTAPRSPLRIRWEKGAPCGWWDLPCSKHTIPRGPAWTFGWDSPHWWYLSCPR</sequence>
<protein>
    <recommendedName>
        <fullName evidence="1">Peptidase A1 domain-containing protein</fullName>
    </recommendedName>
</protein>
<dbReference type="Gene3D" id="2.40.70.10">
    <property type="entry name" value="Acid Proteases"/>
    <property type="match status" value="1"/>
</dbReference>
<name>A0A3F3PWV9_9EURO</name>
<dbReference type="InterPro" id="IPR021109">
    <property type="entry name" value="Peptidase_aspartic_dom_sf"/>
</dbReference>
<organism evidence="2 3">
    <name type="scientific">Aspergillus welwitschiae</name>
    <dbReference type="NCBI Taxonomy" id="1341132"/>
    <lineage>
        <taxon>Eukaryota</taxon>
        <taxon>Fungi</taxon>
        <taxon>Dikarya</taxon>
        <taxon>Ascomycota</taxon>
        <taxon>Pezizomycotina</taxon>
        <taxon>Eurotiomycetes</taxon>
        <taxon>Eurotiomycetidae</taxon>
        <taxon>Eurotiales</taxon>
        <taxon>Aspergillaceae</taxon>
        <taxon>Aspergillus</taxon>
        <taxon>Aspergillus subgen. Circumdati</taxon>
    </lineage>
</organism>
<feature type="domain" description="Peptidase A1" evidence="1">
    <location>
        <begin position="159"/>
        <end position="301"/>
    </location>
</feature>
<dbReference type="GeneID" id="38142020"/>
<dbReference type="Proteomes" id="UP000253729">
    <property type="component" value="Unassembled WGS sequence"/>
</dbReference>
<proteinExistence type="predicted"/>
<dbReference type="RefSeq" id="XP_026624254.1">
    <property type="nucleotide sequence ID" value="XM_026773664.1"/>
</dbReference>
<dbReference type="Pfam" id="PF00026">
    <property type="entry name" value="Asp"/>
    <property type="match status" value="1"/>
</dbReference>
<dbReference type="AlphaFoldDB" id="A0A3F3PWV9"/>
<evidence type="ECO:0000259" key="1">
    <source>
        <dbReference type="Pfam" id="PF00026"/>
    </source>
</evidence>